<protein>
    <submittedName>
        <fullName evidence="4 5">F-box/LRR-repeat protein 14-like isoform X1</fullName>
    </submittedName>
</protein>
<dbReference type="RefSeq" id="XP_031563545.1">
    <property type="nucleotide sequence ID" value="XM_031707685.1"/>
</dbReference>
<dbReference type="PROSITE" id="PS50181">
    <property type="entry name" value="FBOX"/>
    <property type="match status" value="1"/>
</dbReference>
<feature type="domain" description="F-box" evidence="2">
    <location>
        <begin position="18"/>
        <end position="58"/>
    </location>
</feature>
<sequence>MTSKKLQNSRFTNISCCLPEEVVSYIFRFLSPVDIQSASLVCQSWAKASEDPLLWKHTAVILFTKNENFSEDLLDSLKRRCIQHVSFRHTTTSLQVVQVCKRLSSNLKGLSLEGCRCVSESLLGIILKSCKNLKQVNLSRCRQLDVSKQSKWLVANSLKYITVLDLSCTKGLCDWTIGQIPTTFPGLEKLGISGCKEVSLKTWMILGKSLTCLKNLDISRSDISDETLLKFAELPSLHLTSINLSACKQLTDNGIVSLAKHQKELQYLKLTCLDITDTSVIAVGKYLSELKFLDLNSCRQITVAALPHLEQLTKGLVSLNLYSCYQLTNKRLEKFFLSSKDNTSNTSPPLTSLTLNGCSLTTDSVIIACSKVFGNLQELDISSSLHVTNVGIQAIASSLMDLRVLKLSWCDNVTDHGLLGTGCQGNNKCVDGNLNGTVGQEKALEQEGVSSSGLGLLTKLCSLDISHCTRITDNGLTSIYQLKNLRTLNINMCIEITDVSLQGIAKHMCSLECLSLNGCNLVTDVGMVAVAQNLPHLSSLDISKCDLITDLSILTLAKRSKNLTHLDLSMCAQVTSHSIDELEANLPRLVSLQLRYSEFQHKSQNDKQY</sequence>
<dbReference type="PANTHER" id="PTHR13318">
    <property type="entry name" value="PARTNER OF PAIRED, ISOFORM B-RELATED"/>
    <property type="match status" value="1"/>
</dbReference>
<evidence type="ECO:0000313" key="4">
    <source>
        <dbReference type="RefSeq" id="XP_031563544.1"/>
    </source>
</evidence>
<dbReference type="InterPro" id="IPR001810">
    <property type="entry name" value="F-box_dom"/>
</dbReference>
<evidence type="ECO:0000256" key="1">
    <source>
        <dbReference type="ARBA" id="ARBA00022786"/>
    </source>
</evidence>
<dbReference type="AlphaFoldDB" id="A0A6P8I4R2"/>
<dbReference type="SMART" id="SM00367">
    <property type="entry name" value="LRR_CC"/>
    <property type="match status" value="15"/>
</dbReference>
<dbReference type="Pfam" id="PF25372">
    <property type="entry name" value="DUF7885"/>
    <property type="match status" value="2"/>
</dbReference>
<keyword evidence="3" id="KW-1185">Reference proteome</keyword>
<dbReference type="InterPro" id="IPR036047">
    <property type="entry name" value="F-box-like_dom_sf"/>
</dbReference>
<organism evidence="3 4">
    <name type="scientific">Actinia tenebrosa</name>
    <name type="common">Australian red waratah sea anemone</name>
    <dbReference type="NCBI Taxonomy" id="6105"/>
    <lineage>
        <taxon>Eukaryota</taxon>
        <taxon>Metazoa</taxon>
        <taxon>Cnidaria</taxon>
        <taxon>Anthozoa</taxon>
        <taxon>Hexacorallia</taxon>
        <taxon>Actiniaria</taxon>
        <taxon>Actiniidae</taxon>
        <taxon>Actinia</taxon>
    </lineage>
</organism>
<accession>A0A6P8I4R2</accession>
<name>A0A6P8I4R2_ACTTE</name>
<dbReference type="OrthoDB" id="27842at2759"/>
<dbReference type="GO" id="GO:0019005">
    <property type="term" value="C:SCF ubiquitin ligase complex"/>
    <property type="evidence" value="ECO:0007669"/>
    <property type="project" value="TreeGrafter"/>
</dbReference>
<dbReference type="InterPro" id="IPR006553">
    <property type="entry name" value="Leu-rich_rpt_Cys-con_subtyp"/>
</dbReference>
<proteinExistence type="predicted"/>
<evidence type="ECO:0000313" key="3">
    <source>
        <dbReference type="Proteomes" id="UP000515163"/>
    </source>
</evidence>
<dbReference type="InterPro" id="IPR032675">
    <property type="entry name" value="LRR_dom_sf"/>
</dbReference>
<dbReference type="RefSeq" id="XP_031563544.1">
    <property type="nucleotide sequence ID" value="XM_031707684.1"/>
</dbReference>
<dbReference type="KEGG" id="aten:116299054"/>
<dbReference type="SUPFAM" id="SSF81383">
    <property type="entry name" value="F-box domain"/>
    <property type="match status" value="1"/>
</dbReference>
<dbReference type="Gene3D" id="3.80.10.10">
    <property type="entry name" value="Ribonuclease Inhibitor"/>
    <property type="match status" value="4"/>
</dbReference>
<dbReference type="InterPro" id="IPR057207">
    <property type="entry name" value="FBXL15_LRR"/>
</dbReference>
<dbReference type="SUPFAM" id="SSF52047">
    <property type="entry name" value="RNI-like"/>
    <property type="match status" value="1"/>
</dbReference>
<dbReference type="Pfam" id="PF12937">
    <property type="entry name" value="F-box-like"/>
    <property type="match status" value="1"/>
</dbReference>
<evidence type="ECO:0000313" key="5">
    <source>
        <dbReference type="RefSeq" id="XP_031563545.1"/>
    </source>
</evidence>
<dbReference type="SMART" id="SM00256">
    <property type="entry name" value="FBOX"/>
    <property type="match status" value="1"/>
</dbReference>
<keyword evidence="1" id="KW-0833">Ubl conjugation pathway</keyword>
<dbReference type="Proteomes" id="UP000515163">
    <property type="component" value="Unplaced"/>
</dbReference>
<gene>
    <name evidence="4 5" type="primary">LOC116299054</name>
</gene>
<dbReference type="GO" id="GO:0031146">
    <property type="term" value="P:SCF-dependent proteasomal ubiquitin-dependent protein catabolic process"/>
    <property type="evidence" value="ECO:0007669"/>
    <property type="project" value="TreeGrafter"/>
</dbReference>
<evidence type="ECO:0000259" key="2">
    <source>
        <dbReference type="PROSITE" id="PS50181"/>
    </source>
</evidence>
<dbReference type="GeneID" id="116299054"/>
<reference evidence="4 5" key="1">
    <citation type="submission" date="2025-04" db="UniProtKB">
        <authorList>
            <consortium name="RefSeq"/>
        </authorList>
    </citation>
    <scope>IDENTIFICATION</scope>
    <source>
        <tissue evidence="4 5">Tentacle</tissue>
    </source>
</reference>